<sequence length="235" mass="27254">MDERVSLLYSAWSGLLDESMKGKGELLQGVRYNVPKAPHLENCKLSAQINKNFDKHVENESFPPWTLWKGFLDTYPSSTASEQLKSEGVYPPWVCSPLPDEVSDREVREEPESDMEQFVWSNHKPWMPRPLLSIHLLCSTSHSTIFLQEVIDRLRSYPPLEILLHKRDTADGEHFNGCLHSQSRQGNQHELPSGEFLDGCRIRLLHRSLGFHLVLSYRRNEEHERKSHGRLLKCQ</sequence>
<evidence type="ECO:0000313" key="1">
    <source>
        <dbReference type="EMBL" id="KAF7131522.1"/>
    </source>
</evidence>
<accession>A0A834LDR5</accession>
<proteinExistence type="predicted"/>
<reference evidence="1" key="1">
    <citation type="submission" date="2019-11" db="EMBL/GenBank/DDBJ databases">
        <authorList>
            <person name="Liu Y."/>
            <person name="Hou J."/>
            <person name="Li T.-Q."/>
            <person name="Guan C.-H."/>
            <person name="Wu X."/>
            <person name="Wu H.-Z."/>
            <person name="Ling F."/>
            <person name="Zhang R."/>
            <person name="Shi X.-G."/>
            <person name="Ren J.-P."/>
            <person name="Chen E.-F."/>
            <person name="Sun J.-M."/>
        </authorList>
    </citation>
    <scope>NUCLEOTIDE SEQUENCE</scope>
    <source>
        <strain evidence="1">Adult_tree_wgs_1</strain>
        <tissue evidence="1">Leaves</tissue>
    </source>
</reference>
<comment type="caution">
    <text evidence="1">The sequence shown here is derived from an EMBL/GenBank/DDBJ whole genome shotgun (WGS) entry which is preliminary data.</text>
</comment>
<dbReference type="OrthoDB" id="2014825at2759"/>
<dbReference type="AlphaFoldDB" id="A0A834LDR5"/>
<organism evidence="1 2">
    <name type="scientific">Rhododendron simsii</name>
    <name type="common">Sims's rhododendron</name>
    <dbReference type="NCBI Taxonomy" id="118357"/>
    <lineage>
        <taxon>Eukaryota</taxon>
        <taxon>Viridiplantae</taxon>
        <taxon>Streptophyta</taxon>
        <taxon>Embryophyta</taxon>
        <taxon>Tracheophyta</taxon>
        <taxon>Spermatophyta</taxon>
        <taxon>Magnoliopsida</taxon>
        <taxon>eudicotyledons</taxon>
        <taxon>Gunneridae</taxon>
        <taxon>Pentapetalae</taxon>
        <taxon>asterids</taxon>
        <taxon>Ericales</taxon>
        <taxon>Ericaceae</taxon>
        <taxon>Ericoideae</taxon>
        <taxon>Rhodoreae</taxon>
        <taxon>Rhododendron</taxon>
    </lineage>
</organism>
<name>A0A834LDR5_RHOSS</name>
<protein>
    <submittedName>
        <fullName evidence="1">Uncharacterized protein</fullName>
    </submittedName>
</protein>
<dbReference type="Proteomes" id="UP000626092">
    <property type="component" value="Unassembled WGS sequence"/>
</dbReference>
<keyword evidence="2" id="KW-1185">Reference proteome</keyword>
<gene>
    <name evidence="1" type="ORF">RHSIM_Rhsim09G0136600</name>
</gene>
<evidence type="ECO:0000313" key="2">
    <source>
        <dbReference type="Proteomes" id="UP000626092"/>
    </source>
</evidence>
<dbReference type="EMBL" id="WJXA01000009">
    <property type="protein sequence ID" value="KAF7131522.1"/>
    <property type="molecule type" value="Genomic_DNA"/>
</dbReference>